<evidence type="ECO:0000313" key="3">
    <source>
        <dbReference type="EMBL" id="KAK5835503.1"/>
    </source>
</evidence>
<dbReference type="Pfam" id="PF13966">
    <property type="entry name" value="zf-RVT"/>
    <property type="match status" value="1"/>
</dbReference>
<dbReference type="InterPro" id="IPR044730">
    <property type="entry name" value="RNase_H-like_dom_plant"/>
</dbReference>
<dbReference type="CDD" id="cd06222">
    <property type="entry name" value="RNase_H_like"/>
    <property type="match status" value="1"/>
</dbReference>
<dbReference type="Proteomes" id="UP001358586">
    <property type="component" value="Chromosome 4"/>
</dbReference>
<dbReference type="SUPFAM" id="SSF53098">
    <property type="entry name" value="Ribonuclease H-like"/>
    <property type="match status" value="1"/>
</dbReference>
<feature type="domain" description="RNase H type-1" evidence="1">
    <location>
        <begin position="247"/>
        <end position="317"/>
    </location>
</feature>
<dbReference type="InterPro" id="IPR012337">
    <property type="entry name" value="RNaseH-like_sf"/>
</dbReference>
<dbReference type="InterPro" id="IPR052929">
    <property type="entry name" value="RNase_H-like_EbsB-rel"/>
</dbReference>
<dbReference type="EMBL" id="JARKNE010000004">
    <property type="protein sequence ID" value="KAK5835503.1"/>
    <property type="molecule type" value="Genomic_DNA"/>
</dbReference>
<reference evidence="3 4" key="1">
    <citation type="submission" date="2023-03" db="EMBL/GenBank/DDBJ databases">
        <title>WGS of Gossypium arboreum.</title>
        <authorList>
            <person name="Yu D."/>
        </authorList>
    </citation>
    <scope>NUCLEOTIDE SEQUENCE [LARGE SCALE GENOMIC DNA]</scope>
    <source>
        <tissue evidence="3">Leaf</tissue>
    </source>
</reference>
<dbReference type="PANTHER" id="PTHR47074">
    <property type="entry name" value="BNAC02G40300D PROTEIN"/>
    <property type="match status" value="1"/>
</dbReference>
<proteinExistence type="predicted"/>
<evidence type="ECO:0000259" key="1">
    <source>
        <dbReference type="Pfam" id="PF13456"/>
    </source>
</evidence>
<dbReference type="Pfam" id="PF13456">
    <property type="entry name" value="RVT_3"/>
    <property type="match status" value="1"/>
</dbReference>
<organism evidence="3 4">
    <name type="scientific">Gossypium arboreum</name>
    <name type="common">Tree cotton</name>
    <name type="synonym">Gossypium nanking</name>
    <dbReference type="NCBI Taxonomy" id="29729"/>
    <lineage>
        <taxon>Eukaryota</taxon>
        <taxon>Viridiplantae</taxon>
        <taxon>Streptophyta</taxon>
        <taxon>Embryophyta</taxon>
        <taxon>Tracheophyta</taxon>
        <taxon>Spermatophyta</taxon>
        <taxon>Magnoliopsida</taxon>
        <taxon>eudicotyledons</taxon>
        <taxon>Gunneridae</taxon>
        <taxon>Pentapetalae</taxon>
        <taxon>rosids</taxon>
        <taxon>malvids</taxon>
        <taxon>Malvales</taxon>
        <taxon>Malvaceae</taxon>
        <taxon>Malvoideae</taxon>
        <taxon>Gossypium</taxon>
    </lineage>
</organism>
<dbReference type="PANTHER" id="PTHR47074:SF61">
    <property type="entry name" value="RNASE H TYPE-1 DOMAIN-CONTAINING PROTEIN"/>
    <property type="match status" value="1"/>
</dbReference>
<comment type="caution">
    <text evidence="3">The sequence shown here is derived from an EMBL/GenBank/DDBJ whole genome shotgun (WGS) entry which is preliminary data.</text>
</comment>
<dbReference type="InterPro" id="IPR002156">
    <property type="entry name" value="RNaseH_domain"/>
</dbReference>
<feature type="domain" description="Reverse transcriptase zinc-binding" evidence="2">
    <location>
        <begin position="60"/>
        <end position="156"/>
    </location>
</feature>
<accession>A0ABR0Q934</accession>
<dbReference type="Gene3D" id="3.30.420.10">
    <property type="entry name" value="Ribonuclease H-like superfamily/Ribonuclease H"/>
    <property type="match status" value="1"/>
</dbReference>
<dbReference type="InterPro" id="IPR036397">
    <property type="entry name" value="RNaseH_sf"/>
</dbReference>
<name>A0ABR0Q934_GOSAR</name>
<evidence type="ECO:0000259" key="2">
    <source>
        <dbReference type="Pfam" id="PF13966"/>
    </source>
</evidence>
<dbReference type="InterPro" id="IPR026960">
    <property type="entry name" value="RVT-Znf"/>
</dbReference>
<sequence>MDTRWSTVDQLINANSGTWKKEVIFKICDEVHARRILNIPLAGCSISDLLVWCHDASGEYSMKSGYRALLTKVTQHTDSNLSTNNNGKKLYISIWDLQIATKIKIHLWHTLKDYVPHFSNLAKRRLRVDNVCPLCKEALEEMHHLLRSYSVLHQLWLSLHLSFDNSIGPSDGRTQFISFFLAFDMKFKKLITISLWALWFKRNRLRLWDLFKVMPRISIPVEFKVFFPDIPRNVLWRPPTSGFIKLNFDASFMDNTKISIAAVLARDEEGKILGAYTYPIADVADAFVAEARACERALYFALDMGFRNIILECDSLTRFFEAVAYQFVPRDTNWATHALAMDGRHRISPCFWVEEAPNSVAVLAGMDRSTRRGSIRRKELVGILSGFLC</sequence>
<keyword evidence="4" id="KW-1185">Reference proteome</keyword>
<evidence type="ECO:0000313" key="4">
    <source>
        <dbReference type="Proteomes" id="UP001358586"/>
    </source>
</evidence>
<protein>
    <submittedName>
        <fullName evidence="3">Uncharacterized protein</fullName>
    </submittedName>
</protein>
<gene>
    <name evidence="3" type="ORF">PVK06_011193</name>
</gene>